<dbReference type="PANTHER" id="PTHR45527">
    <property type="entry name" value="NONRIBOSOMAL PEPTIDE SYNTHETASE"/>
    <property type="match status" value="1"/>
</dbReference>
<dbReference type="PROSITE" id="PS50075">
    <property type="entry name" value="CARRIER"/>
    <property type="match status" value="5"/>
</dbReference>
<evidence type="ECO:0000256" key="3">
    <source>
        <dbReference type="ARBA" id="ARBA00022553"/>
    </source>
</evidence>
<evidence type="ECO:0000313" key="9">
    <source>
        <dbReference type="Proteomes" id="UP001056384"/>
    </source>
</evidence>
<dbReference type="GO" id="GO:0005737">
    <property type="term" value="C:cytoplasm"/>
    <property type="evidence" value="ECO:0007669"/>
    <property type="project" value="TreeGrafter"/>
</dbReference>
<dbReference type="PROSITE" id="PS00455">
    <property type="entry name" value="AMP_BINDING"/>
    <property type="match status" value="3"/>
</dbReference>
<dbReference type="InterPro" id="IPR020806">
    <property type="entry name" value="PKS_PP-bd"/>
</dbReference>
<keyword evidence="4" id="KW-0436">Ligase</keyword>
<dbReference type="InterPro" id="IPR010071">
    <property type="entry name" value="AA_adenyl_dom"/>
</dbReference>
<feature type="domain" description="Carrier" evidence="7">
    <location>
        <begin position="3001"/>
        <end position="3077"/>
    </location>
</feature>
<dbReference type="Gene3D" id="3.30.300.30">
    <property type="match status" value="3"/>
</dbReference>
<dbReference type="InterPro" id="IPR025110">
    <property type="entry name" value="AMP-bd_C"/>
</dbReference>
<dbReference type="Pfam" id="PF00550">
    <property type="entry name" value="PP-binding"/>
    <property type="match status" value="5"/>
</dbReference>
<dbReference type="InterPro" id="IPR036736">
    <property type="entry name" value="ACP-like_sf"/>
</dbReference>
<dbReference type="FunFam" id="3.30.300.30:FF:000033">
    <property type="entry name" value="Nonribosomal siderophore peptide synthase SidC"/>
    <property type="match status" value="1"/>
</dbReference>
<dbReference type="InterPro" id="IPR023213">
    <property type="entry name" value="CAT-like_dom_sf"/>
</dbReference>
<dbReference type="NCBIfam" id="TIGR01733">
    <property type="entry name" value="AA-adenyl-dom"/>
    <property type="match status" value="1"/>
</dbReference>
<dbReference type="InterPro" id="IPR000873">
    <property type="entry name" value="AMP-dep_synth/lig_dom"/>
</dbReference>
<dbReference type="SMART" id="SM00823">
    <property type="entry name" value="PKS_PP"/>
    <property type="match status" value="3"/>
</dbReference>
<evidence type="ECO:0000256" key="5">
    <source>
        <dbReference type="ARBA" id="ARBA00029454"/>
    </source>
</evidence>
<dbReference type="CDD" id="cd19542">
    <property type="entry name" value="CT_NRPS-like"/>
    <property type="match status" value="1"/>
</dbReference>
<dbReference type="GO" id="GO:0010106">
    <property type="term" value="P:cellular response to iron ion starvation"/>
    <property type="evidence" value="ECO:0007669"/>
    <property type="project" value="UniProtKB-ARBA"/>
</dbReference>
<keyword evidence="9" id="KW-1185">Reference proteome</keyword>
<dbReference type="FunFam" id="3.40.50.12780:FF:000024">
    <property type="entry name" value="Nonribosomal siderophore peptide synthase SidC"/>
    <property type="match status" value="2"/>
</dbReference>
<evidence type="ECO:0000256" key="6">
    <source>
        <dbReference type="SAM" id="MobiDB-lite"/>
    </source>
</evidence>
<dbReference type="Gene3D" id="3.40.50.12780">
    <property type="entry name" value="N-terminal domain of ligase-like"/>
    <property type="match status" value="3"/>
</dbReference>
<dbReference type="InterPro" id="IPR045851">
    <property type="entry name" value="AMP-bd_C_sf"/>
</dbReference>
<gene>
    <name evidence="8" type="ORF">Slin15195_G126010</name>
</gene>
<dbReference type="NCBIfam" id="NF003417">
    <property type="entry name" value="PRK04813.1"/>
    <property type="match status" value="3"/>
</dbReference>
<comment type="pathway">
    <text evidence="1">Siderophore biosynthesis.</text>
</comment>
<evidence type="ECO:0000256" key="2">
    <source>
        <dbReference type="ARBA" id="ARBA00022450"/>
    </source>
</evidence>
<feature type="domain" description="Carrier" evidence="7">
    <location>
        <begin position="3551"/>
        <end position="3624"/>
    </location>
</feature>
<dbReference type="SUPFAM" id="SSF56801">
    <property type="entry name" value="Acetyl-CoA synthetase-like"/>
    <property type="match status" value="3"/>
</dbReference>
<dbReference type="FunFam" id="3.30.559.10:FF:000038">
    <property type="entry name" value="Nonribosomal siderophore peptide synthase SidC"/>
    <property type="match status" value="1"/>
</dbReference>
<feature type="domain" description="Carrier" evidence="7">
    <location>
        <begin position="4110"/>
        <end position="4183"/>
    </location>
</feature>
<reference evidence="8" key="1">
    <citation type="submission" date="2022-06" db="EMBL/GenBank/DDBJ databases">
        <title>Complete genome sequences of two strains of the flax pathogen Septoria linicola.</title>
        <authorList>
            <person name="Lapalu N."/>
            <person name="Simon A."/>
            <person name="Demenou B."/>
            <person name="Paumier D."/>
            <person name="Guillot M.-P."/>
            <person name="Gout L."/>
            <person name="Valade R."/>
        </authorList>
    </citation>
    <scope>NUCLEOTIDE SEQUENCE</scope>
    <source>
        <strain evidence="8">SE15195</strain>
    </source>
</reference>
<dbReference type="Gene3D" id="3.30.559.30">
    <property type="entry name" value="Nonribosomal peptide synthetase, condensation domain"/>
    <property type="match status" value="5"/>
</dbReference>
<organism evidence="8 9">
    <name type="scientific">Septoria linicola</name>
    <dbReference type="NCBI Taxonomy" id="215465"/>
    <lineage>
        <taxon>Eukaryota</taxon>
        <taxon>Fungi</taxon>
        <taxon>Dikarya</taxon>
        <taxon>Ascomycota</taxon>
        <taxon>Pezizomycotina</taxon>
        <taxon>Dothideomycetes</taxon>
        <taxon>Dothideomycetidae</taxon>
        <taxon>Mycosphaerellales</taxon>
        <taxon>Mycosphaerellaceae</taxon>
        <taxon>Septoria</taxon>
    </lineage>
</organism>
<dbReference type="Proteomes" id="UP001056384">
    <property type="component" value="Chromosome 12"/>
</dbReference>
<comment type="similarity">
    <text evidence="5">Belongs to the NRP synthetase family.</text>
</comment>
<dbReference type="InterPro" id="IPR042099">
    <property type="entry name" value="ANL_N_sf"/>
</dbReference>
<dbReference type="CDD" id="cd05918">
    <property type="entry name" value="A_NRPS_SidN3_like"/>
    <property type="match status" value="2"/>
</dbReference>
<proteinExistence type="inferred from homology"/>
<dbReference type="Gene3D" id="3.30.559.10">
    <property type="entry name" value="Chloramphenicol acetyltransferase-like domain"/>
    <property type="match status" value="5"/>
</dbReference>
<feature type="domain" description="Carrier" evidence="7">
    <location>
        <begin position="1886"/>
        <end position="1962"/>
    </location>
</feature>
<dbReference type="Pfam" id="PF13193">
    <property type="entry name" value="AMP-binding_C"/>
    <property type="match status" value="1"/>
</dbReference>
<dbReference type="FunFam" id="3.30.300.30:FF:000015">
    <property type="entry name" value="Nonribosomal peptide synthase SidD"/>
    <property type="match status" value="1"/>
</dbReference>
<evidence type="ECO:0000313" key="8">
    <source>
        <dbReference type="EMBL" id="USW59282.1"/>
    </source>
</evidence>
<feature type="region of interest" description="Disordered" evidence="6">
    <location>
        <begin position="3627"/>
        <end position="3648"/>
    </location>
</feature>
<evidence type="ECO:0000259" key="7">
    <source>
        <dbReference type="PROSITE" id="PS50075"/>
    </source>
</evidence>
<evidence type="ECO:0000256" key="4">
    <source>
        <dbReference type="ARBA" id="ARBA00022598"/>
    </source>
</evidence>
<dbReference type="SUPFAM" id="SSF52777">
    <property type="entry name" value="CoA-dependent acyltransferases"/>
    <property type="match status" value="10"/>
</dbReference>
<dbReference type="GO" id="GO:0031177">
    <property type="term" value="F:phosphopantetheine binding"/>
    <property type="evidence" value="ECO:0007669"/>
    <property type="project" value="InterPro"/>
</dbReference>
<feature type="domain" description="Carrier" evidence="7">
    <location>
        <begin position="793"/>
        <end position="867"/>
    </location>
</feature>
<dbReference type="Gene3D" id="1.10.1200.10">
    <property type="entry name" value="ACP-like"/>
    <property type="match status" value="5"/>
</dbReference>
<dbReference type="Pfam" id="PF00668">
    <property type="entry name" value="Condensation"/>
    <property type="match status" value="5"/>
</dbReference>
<dbReference type="OrthoDB" id="416786at2759"/>
<accession>A0A9Q9EQX3</accession>
<dbReference type="GO" id="GO:0016874">
    <property type="term" value="F:ligase activity"/>
    <property type="evidence" value="ECO:0007669"/>
    <property type="project" value="UniProtKB-KW"/>
</dbReference>
<dbReference type="GO" id="GO:0031169">
    <property type="term" value="P:ferrichrome biosynthetic process"/>
    <property type="evidence" value="ECO:0007669"/>
    <property type="project" value="UniProtKB-ARBA"/>
</dbReference>
<keyword evidence="3" id="KW-0597">Phosphoprotein</keyword>
<name>A0A9Q9EQX3_9PEZI</name>
<dbReference type="PANTHER" id="PTHR45527:SF2">
    <property type="entry name" value="FERRICROCIN SYNTHETASE (NONRIBOSOMAL PEPTIDE SIDEROPHORE SYNTHASE ) (EUROFUNG)"/>
    <property type="match status" value="1"/>
</dbReference>
<dbReference type="SUPFAM" id="SSF47336">
    <property type="entry name" value="ACP-like"/>
    <property type="match status" value="5"/>
</dbReference>
<dbReference type="EMBL" id="CP099429">
    <property type="protein sequence ID" value="USW59282.1"/>
    <property type="molecule type" value="Genomic_DNA"/>
</dbReference>
<feature type="region of interest" description="Disordered" evidence="6">
    <location>
        <begin position="196"/>
        <end position="218"/>
    </location>
</feature>
<dbReference type="GO" id="GO:0043041">
    <property type="term" value="P:amino acid activation for nonribosomal peptide biosynthetic process"/>
    <property type="evidence" value="ECO:0007669"/>
    <property type="project" value="TreeGrafter"/>
</dbReference>
<evidence type="ECO:0000256" key="1">
    <source>
        <dbReference type="ARBA" id="ARBA00004924"/>
    </source>
</evidence>
<dbReference type="InterPro" id="IPR009081">
    <property type="entry name" value="PP-bd_ACP"/>
</dbReference>
<sequence length="4660" mass="510748">MASPNPLARPTAFPRLDTLDHSQSTTAVVPGQLQQQRFGYHSNVSAAPRSRTALLHGYSRFIAAFTGDTEVCFQFSFRQQLDTKPILEVVEAEILDEQEVCTYNKRVSKCVSDLKPYTAPAAEPFGFGFELLLDPENFDSTHTSPDLDCPFVVQYHATQLSIIVFYDASLLDKDFFRVAFDVLVNELSEIPHVSTSEVPRSVLNHPPQSQPPSYTHSECAGATPSLLHAGFQRTAALHPGRHALHFHTSASEHIFSYAELDSLTSALAIKLRNHIQSTKASIGREVIVPAFMTGCPAFYISWLAVLKAGYAFCPLPTDAPPEQLRGIVEEVGASIVLCDGVQIGGRPWDAWYCDDDELATCLDVRDFISRYQEGTNSPILFVDALPEVGQSDLAYVMYTSGSTGKPKGVRIHHFAAACSIASHAKFIPAAYAKDGFRWFQFAAPTFDPSIMEIFTTWWTGGTLCGAPRDLLLTDPEAAINKLSATIMMATPSMASVLRPDKVPTLRNLWTMGEKLTPKVIQNFSSDSSLYISEASHAPRLQRPRKLLNAYGPTEGSINCNIASDFSANERGSIIGKPVDTCSIIVIDSTSRRPVPVPLGFSGELAIGGPQVSQGYLNRPEQTAAAFVSSTEYGRLYRTGDRARVVKNKSGELTVEFLGRITTDQVKLSGRRVELGQIESAVAAVAGVTDVVAIVHSHGTAGQGSEQVVACIARDGSVDEEELRNDCHRASEASLAPFMRPAKYIFLDSMPRSRSGKTDRKALKAVAAEQWKNAEGATAPSALSVNGNESALNDPVMVTIIQVLAETCDVSASDITPTTDLLSIGLDSLRAVKFLQGVREHDIDNLSVANVLASRTPAGMASYCSGGDIATVDTTARRLADWDARFAEFNKKHLDACAKRLSVLPTEFENILPTTATQSGMIASFYRSVSKQTTSSTRKPYINHSIYHESEGTVSAKLEQAWQTALSRPRILRTVFTPVDDELSPFAQCILTKSSGTASLSIHKYSCASADSWNETLDVAQKDAESAISLDRPPYRLSLIESPERKAYLLSLFHGIFDGGSLELITQDVERAYLDQDPLPRTEVDEAVKKHFSEATDASVGYWRSEFKDFESVPFPCVSASKPEAQSPQACVSEVIGNVSLNQLSAAAKLASVSPLSILQGAWASVLFAYTGTTSEISFGSVLSDRLEDALSACHGPTFVVAPVKLDHSQVSQKATRDVLSQLTNKNAESLPYHHIPLSSLATSEGTLPYDTLLAFQAFDRSAGESTLWQKVEFPAMEHDFAVMIEIWPTASGALRFRGTYTHQHLDEAAADMMLHQLDAIVGHICDEPNTAFLDTKSSLGHNLLSEFPIATEETLPSSDMQLHHAFEKHAAQNPDRSALVFRRSLDRTESDINWTYGRLSQLAQNFANSLLREFGPVENEPIMICMEKCPELYVAVLGVLKAGAGWCPIDPYSPPARQHAIMERTGSRILLLSSMSSTVEASAIPRGVSTFTIDLNKLHATDAMGDTLTADVKRDPSHLAYLIFTSGTTGAPKGVPITHGAGAIAMNALAEAVPSVTSTGQVRCMQFSQYTFDVFVQDLFYTWTLGGTLISSTRQILLQNFADVANDLEATHAHLTPAFSATLARSNIQTLEVVTMIGEKLTEAVAADWGADMRAFNTYGPAEVTVVSTLRQFTGREDTYHSANIGIPLPSVGTYVIDNGKVVMRGGIGELALSGPQLSPGYWKSPEVNAKKFIWNEQLQQRLYLTGDLVRHLADGTIHYVGRDDDLVKLGGQRVELGEIAFALKDADPRINKFEVLLCKRKEADSKAVVAFLACPSAAQGEQELKALINSQAKGVAELAREYASSVLPPYMIPSSFIVLPHIPRTASAKWEVAGNDTPDVTDQDVEWRAANKDLLHVIAQVLKVDSQNLRPNSSLPAIGIDSIGAIRLIPKINAIGFNLSVVDAFKCRSLSDLCRLANETARVDSPHAEDALPADHPDKVLQSFDARYYKNVSKTIEQDDFTVIPTTVLQESLLAESLRDPQAYWSSHVFRLCEDVDLAQLRRAWIKIARQTEALRAGFLPKAEILGDSDAAAVDDLSYLSIIYDEPHVDWTQHDLTGIMEHAIRQRVVDIAKENHERLFLLPPWAVDIFTRGSEMMMVLTISHVIYDGASLELLEAGVMGAYTRSAKTSPSLSLREAIASRSALDVDSGRTIDFWKTCLQDFDVSAAQSIADGQKLRHRILYQQSTETMDGLRKAAAKLEISSMVSIFRTAWALILSDLLESPHIAFAEILSDRVVDGRLANVIGPLMSTVPVLFKRQGTAGEAIIEQDRFSKEAWKHRNVRPSTVRSFLRRGPDSQVYPAVFAFHPSAGAHIQDDRQLWTRLDDVTSIEVEHPLAFNVWQEDDGSFKLELAVADQVMGEDEQRLLLRQVDALVAALAGNPQSDLASIGETLSNSLLSRTTPRQDTQCPSHKTTTHYVEHWAAMHPNWKAAEIVTKLDVEGTETQSWTYAELNAEANRIASMILQEGITKQMIGMCIGRTLMSFAVPLGILKSGNAYLPIDEALPAERKAFLLDDSGAAFIFTTPELFDGVAVPKDCRFIDVDGERFQQQLAGQLASNLPRYGGPRDNAYLLYTSGSTGKPKGVLVNQENLSSFVEAQSEYICDVTTTQELAGRGKYLGLASRAFDVHIGEMFLAWKHGLAITTGLKSMLLDDLALCLSSLHITHASFVPSLLDQTGLEPDDAPDLVFLGVGGEKMSPKTKKKWGSLERVGLINAYGPTEATIGCCSGRLYPDSDMRDIGLPLGDSIGHVLIPGTNHYALRGMPGELCFTGSLIANGYLNRPDAKGFVEDFHGQRMYRTGDIVKLRADDHVLFLGRKDDQVKIRGQRVELGEVAEGVREASDEPIDTAALVIKHPELSRQQLVAFEAQAGAAKRKGIETPPEVDTSQIEEANTTLRQNCQKSLPIFMVPDVIVPLDYIPLATTSGKADNKLLTKIFSETPMSTFAPGQQRSTAKVASGRPMNVAEQSVWNNIAPILKEKPSSITPSTSMFELGIDSLSAISVFSKLRKAGYECSVSMIMQNLTIEALAQSPKRPTTEDASRRQQIHTNLADMAKAFIQSKELPFTADTVETVRPCLPLQEVLVGQSMHQDADGSDGAYVNHMTFKIGTDIDVARLREAWETLVSSNEILRTCFATKDDTFFQVVLKSEASRLSWQDAPSSAEISLQSMQNQVARDIIENIWVRAPLRITLFREHGELLLLLSIHHAIYDGNSLQMMIKDVESIYRGQAVEARLSAQPLVEHIAGQEEERTKAHWSTLLSGWENAPLLNETGAKNISLNEVERRFSLKVSKLERQVTGLNVTLTTVLQAAFAIALSQTLHTNDVIFGNVLSGRTIPVENADNIMAPCIATIPARLRIDDVQQSVADVLTELQQANSASLEFQHVSPRAIQRWTKADRALYDCLFSFVRAQSHGNDSASLLESTGSTIAVDYPLAIEFEADAATDQLTVRAGFTEAFGTPAEASGLLEKVEMLVDTVFERSNLAVETLGLTASESQHIRKAVPRYDEVNWSPLERELKSLLSEYTGTAEVDIRKDSAFIHLGVDSISAIRFAKHLRNKGFKVSSADVIRHNRLGALADFLTPASGEKVNDEIPKNTTNGHGDDSQNDKDDEQKIYAALAASNVPDLDNSEAYYECTPLVAGMLTQSLATDGAFYMHHHAFRCKPDIDLERLRLAWNATVADLDVLRTTFHWLPEFRTPWVAVVHQIKKPDWQEVEVADANQHWLSLSATSDFAARVEGGRPLASVQIVHSQQDPVVILTLHHAIYDGMSIGMLYRQLAMRYLGIETPPLTPFYRAARAIAKVATPALKFWVDHVKGYEGAPVLNDEAERSFVLAERVITTDASLELKCLEADIEIKDVCVAAFGKAMACLHGRRDVVFGHVMAARTLDVDGGNDIVGPMFNTVPFRVSLKDSLQTNRDVVRTVHEVNTGSLEYQHASLAEVQKAWREDARDPSAPLIDSLFVYSKVDGGDGPGLLSLGAPLETDKSPVPSEYRLNFEVEHTPEGVTARALSSIPKLELDALLDRFSSAIHDILDKPSRYATAFPEELRTLPIELETSANITQEFNQDAVTQYAETIRNAMVDVAQVSADKIALDSSIYSFGIDSIAGIQIASRCRKAGLRISVADILKGGMLGRICEIVSAKIDQVAARDTKVVNGMAKLISPDQEQAALSLLKFGKDDVEEVLPVLPGQEYHLLSWLQSGRTLYEPGWSYRASQKLDEGRLREAWQQLRRRNAVLRTTFAATGPKGIVQVVLREAATTDDAFEVIHSDKTLTETAKERAFAEARLPSDFFALPVRLRLLKASDGDAVMVYFHHALYDAWSMPRLITELAAIYNGQQLDVAPTFSELVHHTLQSVDKEEEKEFWYKSLEGGQKAILPSISTPGGGQDRSQSFHMLEGTQVEVSEIERVCASHKISPHHVVLLAFARALARATSTSNPLFGFFQLGRSAAFDGIDHVTGPMVNTLPMTLASVLERNVLDAVQALQQVLAGRVPFEQSSLRSAVHAHNPAATQLPFNAYINLLWNKTALVGAAQEEDLFQPLALGVPTDYSSLQALPGRTAIDALDTSFLPAHQVFVDVGPGEKGIVFGVRADAALMGVEDIKHFVRSIESEVVTCMDALRG</sequence>
<dbReference type="SMART" id="SM01294">
    <property type="entry name" value="PKS_PP_betabranch"/>
    <property type="match status" value="1"/>
</dbReference>
<dbReference type="InterPro" id="IPR001242">
    <property type="entry name" value="Condensation_dom"/>
</dbReference>
<dbReference type="InterPro" id="IPR020845">
    <property type="entry name" value="AMP-binding_CS"/>
</dbReference>
<keyword evidence="2" id="KW-0596">Phosphopantetheine</keyword>
<dbReference type="Pfam" id="PF00501">
    <property type="entry name" value="AMP-binding"/>
    <property type="match status" value="3"/>
</dbReference>
<protein>
    <submittedName>
        <fullName evidence="8">AMP-dependent synthetase/ligase, Condensation domain, phosphopantetheine binding ACP</fullName>
    </submittedName>
</protein>